<dbReference type="NCBIfam" id="TIGR00254">
    <property type="entry name" value="GGDEF"/>
    <property type="match status" value="1"/>
</dbReference>
<reference evidence="2 3" key="1">
    <citation type="submission" date="2020-10" db="EMBL/GenBank/DDBJ databases">
        <title>Bacillus sp. HD4P25, an endophyte from a halophyte.</title>
        <authorList>
            <person name="Sun J.-Q."/>
        </authorList>
    </citation>
    <scope>NUCLEOTIDE SEQUENCE [LARGE SCALE GENOMIC DNA]</scope>
    <source>
        <strain evidence="2 3">YIM 93174</strain>
    </source>
</reference>
<comment type="caution">
    <text evidence="2">The sequence shown here is derived from an EMBL/GenBank/DDBJ whole genome shotgun (WGS) entry which is preliminary data.</text>
</comment>
<feature type="domain" description="GGDEF" evidence="1">
    <location>
        <begin position="269"/>
        <end position="402"/>
    </location>
</feature>
<dbReference type="Pfam" id="PF13492">
    <property type="entry name" value="GAF_3"/>
    <property type="match status" value="1"/>
</dbReference>
<dbReference type="PANTHER" id="PTHR45138:SF9">
    <property type="entry name" value="DIGUANYLATE CYCLASE DGCM-RELATED"/>
    <property type="match status" value="1"/>
</dbReference>
<sequence>MEVVKMGNFNLKSVNLNVLTKIYHLLKRIGSEKNIVNDDIYDDLKNNVEDTQEKEIVNALLDQVQVINDQMENMKWLNKHYKILHEFALTCSKTLNEDVLLKKAYEMVSQVMPTDSFFVALYNEGDSFSQLAFMMDSGEQYPKQKIEFGDNYTTKVITSREIIHMKRASQEGLYNTTIGDETSSCIFVPVIIDDHVKGVISAQSNENFAYRKEQEELLQIIGTQVINSMETARLYEKIYKMSQVDEMTGLKNYRAFHEDLSKIMNDEDEAITLLMIDSDNLKKINDNYGHDMGDRYLKVLSDGIKSISNEDIEGYRYAGDEFMVIIKSPLNDSVKELFPKLKDYYSKHPIITYDQEIIVSISSGIASYPDHGSTVDSLKKSADNALYMAKEQGRNSLVITEEIDKHMYFI</sequence>
<dbReference type="PANTHER" id="PTHR45138">
    <property type="entry name" value="REGULATORY COMPONENTS OF SENSORY TRANSDUCTION SYSTEM"/>
    <property type="match status" value="1"/>
</dbReference>
<accession>A0ABR9QQ71</accession>
<evidence type="ECO:0000313" key="2">
    <source>
        <dbReference type="EMBL" id="MBE4910657.1"/>
    </source>
</evidence>
<dbReference type="CDD" id="cd01949">
    <property type="entry name" value="GGDEF"/>
    <property type="match status" value="1"/>
</dbReference>
<dbReference type="InterPro" id="IPR000160">
    <property type="entry name" value="GGDEF_dom"/>
</dbReference>
<dbReference type="InterPro" id="IPR003018">
    <property type="entry name" value="GAF"/>
</dbReference>
<dbReference type="Gene3D" id="3.30.70.270">
    <property type="match status" value="1"/>
</dbReference>
<dbReference type="PROSITE" id="PS50887">
    <property type="entry name" value="GGDEF"/>
    <property type="match status" value="1"/>
</dbReference>
<dbReference type="InterPro" id="IPR043128">
    <property type="entry name" value="Rev_trsase/Diguanyl_cyclase"/>
</dbReference>
<dbReference type="SMART" id="SM00267">
    <property type="entry name" value="GGDEF"/>
    <property type="match status" value="1"/>
</dbReference>
<keyword evidence="3" id="KW-1185">Reference proteome</keyword>
<name>A0ABR9QQ71_9BACI</name>
<dbReference type="SUPFAM" id="SSF55073">
    <property type="entry name" value="Nucleotide cyclase"/>
    <property type="match status" value="1"/>
</dbReference>
<organism evidence="2 3">
    <name type="scientific">Litchfieldia luteola</name>
    <dbReference type="NCBI Taxonomy" id="682179"/>
    <lineage>
        <taxon>Bacteria</taxon>
        <taxon>Bacillati</taxon>
        <taxon>Bacillota</taxon>
        <taxon>Bacilli</taxon>
        <taxon>Bacillales</taxon>
        <taxon>Bacillaceae</taxon>
        <taxon>Litchfieldia</taxon>
    </lineage>
</organism>
<evidence type="ECO:0000259" key="1">
    <source>
        <dbReference type="PROSITE" id="PS50887"/>
    </source>
</evidence>
<dbReference type="RefSeq" id="WP_193539928.1">
    <property type="nucleotide sequence ID" value="NZ_JADCLJ010000025.1"/>
</dbReference>
<dbReference type="InterPro" id="IPR029016">
    <property type="entry name" value="GAF-like_dom_sf"/>
</dbReference>
<evidence type="ECO:0000313" key="3">
    <source>
        <dbReference type="Proteomes" id="UP001516662"/>
    </source>
</evidence>
<dbReference type="InterPro" id="IPR029787">
    <property type="entry name" value="Nucleotide_cyclase"/>
</dbReference>
<proteinExistence type="predicted"/>
<protein>
    <submittedName>
        <fullName evidence="2">Sensor domain-containing diguanylate cyclase</fullName>
    </submittedName>
</protein>
<gene>
    <name evidence="2" type="ORF">IMZ08_21690</name>
</gene>
<dbReference type="SUPFAM" id="SSF55781">
    <property type="entry name" value="GAF domain-like"/>
    <property type="match status" value="1"/>
</dbReference>
<dbReference type="SMART" id="SM00065">
    <property type="entry name" value="GAF"/>
    <property type="match status" value="1"/>
</dbReference>
<dbReference type="Pfam" id="PF00990">
    <property type="entry name" value="GGDEF"/>
    <property type="match status" value="1"/>
</dbReference>
<dbReference type="Gene3D" id="3.30.450.40">
    <property type="match status" value="1"/>
</dbReference>
<dbReference type="InterPro" id="IPR050469">
    <property type="entry name" value="Diguanylate_Cyclase"/>
</dbReference>
<dbReference type="Proteomes" id="UP001516662">
    <property type="component" value="Unassembled WGS sequence"/>
</dbReference>
<dbReference type="EMBL" id="JADCLJ010000025">
    <property type="protein sequence ID" value="MBE4910657.1"/>
    <property type="molecule type" value="Genomic_DNA"/>
</dbReference>